<feature type="chain" id="PRO_5044771430" evidence="2">
    <location>
        <begin position="22"/>
        <end position="251"/>
    </location>
</feature>
<dbReference type="Proteomes" id="UP001566132">
    <property type="component" value="Unassembled WGS sequence"/>
</dbReference>
<evidence type="ECO:0000256" key="1">
    <source>
        <dbReference type="SAM" id="MobiDB-lite"/>
    </source>
</evidence>
<dbReference type="EMBL" id="JBDJPC010000002">
    <property type="protein sequence ID" value="KAL1514068.1"/>
    <property type="molecule type" value="Genomic_DNA"/>
</dbReference>
<feature type="compositionally biased region" description="Basic and acidic residues" evidence="1">
    <location>
        <begin position="63"/>
        <end position="74"/>
    </location>
</feature>
<evidence type="ECO:0000313" key="4">
    <source>
        <dbReference type="Proteomes" id="UP001566132"/>
    </source>
</evidence>
<protein>
    <submittedName>
        <fullName evidence="3">Uncharacterized protein</fullName>
    </submittedName>
</protein>
<feature type="region of interest" description="Disordered" evidence="1">
    <location>
        <begin position="22"/>
        <end position="75"/>
    </location>
</feature>
<organism evidence="3 4">
    <name type="scientific">Hypothenemus hampei</name>
    <name type="common">Coffee berry borer</name>
    <dbReference type="NCBI Taxonomy" id="57062"/>
    <lineage>
        <taxon>Eukaryota</taxon>
        <taxon>Metazoa</taxon>
        <taxon>Ecdysozoa</taxon>
        <taxon>Arthropoda</taxon>
        <taxon>Hexapoda</taxon>
        <taxon>Insecta</taxon>
        <taxon>Pterygota</taxon>
        <taxon>Neoptera</taxon>
        <taxon>Endopterygota</taxon>
        <taxon>Coleoptera</taxon>
        <taxon>Polyphaga</taxon>
        <taxon>Cucujiformia</taxon>
        <taxon>Curculionidae</taxon>
        <taxon>Scolytinae</taxon>
        <taxon>Hypothenemus</taxon>
    </lineage>
</organism>
<accession>A0ABD1F909</accession>
<comment type="caution">
    <text evidence="3">The sequence shown here is derived from an EMBL/GenBank/DDBJ whole genome shotgun (WGS) entry which is preliminary data.</text>
</comment>
<reference evidence="3 4" key="1">
    <citation type="submission" date="2024-05" db="EMBL/GenBank/DDBJ databases">
        <title>Genetic variation in Jamaican populations of the coffee berry borer (Hypothenemus hampei).</title>
        <authorList>
            <person name="Errbii M."/>
            <person name="Myrie A."/>
        </authorList>
    </citation>
    <scope>NUCLEOTIDE SEQUENCE [LARGE SCALE GENOMIC DNA]</scope>
    <source>
        <strain evidence="3">JA-Hopewell-2020-01-JO</strain>
        <tissue evidence="3">Whole body</tissue>
    </source>
</reference>
<dbReference type="AlphaFoldDB" id="A0ABD1F909"/>
<name>A0ABD1F909_HYPHA</name>
<evidence type="ECO:0000256" key="2">
    <source>
        <dbReference type="SAM" id="SignalP"/>
    </source>
</evidence>
<gene>
    <name evidence="3" type="ORF">ABEB36_003391</name>
</gene>
<keyword evidence="4" id="KW-1185">Reference proteome</keyword>
<keyword evidence="2" id="KW-0732">Signal</keyword>
<evidence type="ECO:0000313" key="3">
    <source>
        <dbReference type="EMBL" id="KAL1514068.1"/>
    </source>
</evidence>
<proteinExistence type="predicted"/>
<sequence length="251" mass="26645">MNFSSSCGVIVLLGLSVLASGSPKYESDNGGFSPSHRYYESELPNQKPYKNKTTYIPQNPVAEGKRDNDGKESRFGAVSYGTSGSGYGGSNGVTYGTMKLDIGGVALGALIGLGAILIIPKISQIFAGGHGGYARSLEEEMSSVTNLLSRIDTTLAANNIDSTSCTQRIICNIVNDAIKNQKSGEATSVDDFVLSFTRNTLFSYATDGTSIKEAVEIGQLQDGEQCSAKYHKCPLNRDNILKIIASLMPAS</sequence>
<feature type="signal peptide" evidence="2">
    <location>
        <begin position="1"/>
        <end position="21"/>
    </location>
</feature>